<dbReference type="InterPro" id="IPR012349">
    <property type="entry name" value="Split_barrel_FMN-bd"/>
</dbReference>
<dbReference type="RefSeq" id="WP_067312250.1">
    <property type="nucleotide sequence ID" value="NZ_LZJY01000479.1"/>
</dbReference>
<evidence type="ECO:0000313" key="1">
    <source>
        <dbReference type="EMBL" id="OBH82378.1"/>
    </source>
</evidence>
<sequence>MISLAPETWPTPLLNAVRTSNKYLLNPLMLRLAGHKNWYAAAIDHTGRRSGKVYTTPVVAERIDDGFVIPLPYGTDVDWLQNVRAAGRATISSQGERYEVVHPEIIGAAEALPLLSASRRRTFERVGIEGYLKVNDRPAD</sequence>
<dbReference type="Proteomes" id="UP000092207">
    <property type="component" value="Unassembled WGS sequence"/>
</dbReference>
<dbReference type="GO" id="GO:0016491">
    <property type="term" value="F:oxidoreductase activity"/>
    <property type="evidence" value="ECO:0007669"/>
    <property type="project" value="InterPro"/>
</dbReference>
<comment type="caution">
    <text evidence="1">The sequence shown here is derived from an EMBL/GenBank/DDBJ whole genome shotgun (WGS) entry which is preliminary data.</text>
</comment>
<protein>
    <submittedName>
        <fullName evidence="1">Nitroreductase</fullName>
    </submittedName>
</protein>
<accession>A0A1A2U0R5</accession>
<dbReference type="Pfam" id="PF04075">
    <property type="entry name" value="F420H2_quin_red"/>
    <property type="match status" value="1"/>
</dbReference>
<evidence type="ECO:0000313" key="2">
    <source>
        <dbReference type="Proteomes" id="UP000092207"/>
    </source>
</evidence>
<gene>
    <name evidence="1" type="ORF">A5679_05705</name>
</gene>
<dbReference type="InterPro" id="IPR004378">
    <property type="entry name" value="F420H2_quin_Rdtase"/>
</dbReference>
<name>A0A1A2U0R5_MYCSC</name>
<proteinExistence type="predicted"/>
<dbReference type="Gene3D" id="2.30.110.10">
    <property type="entry name" value="Electron Transport, Fmn-binding Protein, Chain A"/>
    <property type="match status" value="1"/>
</dbReference>
<dbReference type="NCBIfam" id="TIGR00026">
    <property type="entry name" value="hi_GC_TIGR00026"/>
    <property type="match status" value="1"/>
</dbReference>
<reference evidence="1 2" key="1">
    <citation type="submission" date="2016-06" db="EMBL/GenBank/DDBJ databases">
        <authorList>
            <person name="Kjaerup R.B."/>
            <person name="Dalgaard T.S."/>
            <person name="Juul-Madsen H.R."/>
        </authorList>
    </citation>
    <scope>NUCLEOTIDE SEQUENCE [LARGE SCALE GENOMIC DNA]</scope>
    <source>
        <strain evidence="1 2">E2838</strain>
    </source>
</reference>
<dbReference type="EMBL" id="LZJY01000479">
    <property type="protein sequence ID" value="OBH82378.1"/>
    <property type="molecule type" value="Genomic_DNA"/>
</dbReference>
<organism evidence="1 2">
    <name type="scientific">Mycobacterium scrofulaceum</name>
    <dbReference type="NCBI Taxonomy" id="1783"/>
    <lineage>
        <taxon>Bacteria</taxon>
        <taxon>Bacillati</taxon>
        <taxon>Actinomycetota</taxon>
        <taxon>Actinomycetes</taxon>
        <taxon>Mycobacteriales</taxon>
        <taxon>Mycobacteriaceae</taxon>
        <taxon>Mycobacterium</taxon>
    </lineage>
</organism>
<dbReference type="AlphaFoldDB" id="A0A1A2U0R5"/>